<reference evidence="2 3" key="1">
    <citation type="submission" date="2016-10" db="EMBL/GenBank/DDBJ databases">
        <authorList>
            <person name="de Groot N.N."/>
        </authorList>
    </citation>
    <scope>NUCLEOTIDE SEQUENCE [LARGE SCALE GENOMIC DNA]</scope>
    <source>
        <strain evidence="2 3">DSM 8423</strain>
    </source>
</reference>
<evidence type="ECO:0000313" key="2">
    <source>
        <dbReference type="EMBL" id="SEM05451.1"/>
    </source>
</evidence>
<sequence>MKDKRIYQRYMISSEESENLQDDIKLDGVPVRLVDFSLGGLCVISDQSYTAGDIVTIFANFANGGRIDLIGKVVRVAPEGGSWSVAVDLASSYNVSPKRKS</sequence>
<dbReference type="Pfam" id="PF07238">
    <property type="entry name" value="PilZ"/>
    <property type="match status" value="1"/>
</dbReference>
<dbReference type="AlphaFoldDB" id="A0A1H7V879"/>
<dbReference type="InterPro" id="IPR009875">
    <property type="entry name" value="PilZ_domain"/>
</dbReference>
<gene>
    <name evidence="2" type="ORF">SAMN04489760_10393</name>
</gene>
<accession>A0A1H7V879</accession>
<dbReference type="OrthoDB" id="5531503at2"/>
<keyword evidence="3" id="KW-1185">Reference proteome</keyword>
<evidence type="ECO:0000259" key="1">
    <source>
        <dbReference type="Pfam" id="PF07238"/>
    </source>
</evidence>
<dbReference type="GO" id="GO:0035438">
    <property type="term" value="F:cyclic-di-GMP binding"/>
    <property type="evidence" value="ECO:0007669"/>
    <property type="project" value="InterPro"/>
</dbReference>
<dbReference type="EMBL" id="FOBS01000003">
    <property type="protein sequence ID" value="SEM05451.1"/>
    <property type="molecule type" value="Genomic_DNA"/>
</dbReference>
<name>A0A1H7V879_9BACT</name>
<evidence type="ECO:0000313" key="3">
    <source>
        <dbReference type="Proteomes" id="UP000198744"/>
    </source>
</evidence>
<organism evidence="2 3">
    <name type="scientific">Syntrophus gentianae</name>
    <dbReference type="NCBI Taxonomy" id="43775"/>
    <lineage>
        <taxon>Bacteria</taxon>
        <taxon>Pseudomonadati</taxon>
        <taxon>Thermodesulfobacteriota</taxon>
        <taxon>Syntrophia</taxon>
        <taxon>Syntrophales</taxon>
        <taxon>Syntrophaceae</taxon>
        <taxon>Syntrophus</taxon>
    </lineage>
</organism>
<proteinExistence type="predicted"/>
<dbReference type="RefSeq" id="WP_093882232.1">
    <property type="nucleotide sequence ID" value="NZ_FOBS01000003.1"/>
</dbReference>
<protein>
    <submittedName>
        <fullName evidence="2">PilZ domain-containing protein</fullName>
    </submittedName>
</protein>
<dbReference type="Proteomes" id="UP000198744">
    <property type="component" value="Unassembled WGS sequence"/>
</dbReference>
<feature type="domain" description="PilZ" evidence="1">
    <location>
        <begin position="19"/>
        <end position="87"/>
    </location>
</feature>